<organism evidence="1 2">
    <name type="scientific">Sphingomonas changnyeongensis</name>
    <dbReference type="NCBI Taxonomy" id="2698679"/>
    <lineage>
        <taxon>Bacteria</taxon>
        <taxon>Pseudomonadati</taxon>
        <taxon>Pseudomonadota</taxon>
        <taxon>Alphaproteobacteria</taxon>
        <taxon>Sphingomonadales</taxon>
        <taxon>Sphingomonadaceae</taxon>
        <taxon>Sphingomonas</taxon>
    </lineage>
</organism>
<evidence type="ECO:0000313" key="2">
    <source>
        <dbReference type="Proteomes" id="UP000464468"/>
    </source>
</evidence>
<accession>A0A7Z2NYG1</accession>
<gene>
    <name evidence="1" type="ORF">GVO57_14470</name>
</gene>
<dbReference type="EMBL" id="CP047896">
    <property type="protein sequence ID" value="QHL92077.1"/>
    <property type="molecule type" value="Genomic_DNA"/>
</dbReference>
<dbReference type="Proteomes" id="UP000464468">
    <property type="component" value="Plasmid pC33"/>
</dbReference>
<protein>
    <submittedName>
        <fullName evidence="1">Uncharacterized protein</fullName>
    </submittedName>
</protein>
<dbReference type="KEGG" id="schy:GVO57_14470"/>
<reference evidence="1 2" key="1">
    <citation type="submission" date="2020-01" db="EMBL/GenBank/DDBJ databases">
        <title>Sphingomonas sp. C33 whole genome sequece.</title>
        <authorList>
            <person name="Park C."/>
        </authorList>
    </citation>
    <scope>NUCLEOTIDE SEQUENCE [LARGE SCALE GENOMIC DNA]</scope>
    <source>
        <strain evidence="1 2">C33</strain>
        <plasmid evidence="2">pc33</plasmid>
    </source>
</reference>
<sequence>MMFHTPLNQFVPNHTPITPVCRLLALAGVSVRSVSQHLGYAEVFCVKGLPIRIVVWADPTGAGRNINDVYDLARLVGTSVIALRSSPSLPSALPLAVDLVMHDQDWAARSNLVPALCGPNLLLVPYAGDAEAIVFDRNGLTPVPSWPWETPDDCELAIGLAARELGCL</sequence>
<dbReference type="RefSeq" id="WP_160594111.1">
    <property type="nucleotide sequence ID" value="NZ_CP047896.1"/>
</dbReference>
<keyword evidence="1" id="KW-0614">Plasmid</keyword>
<name>A0A7Z2NYG1_9SPHN</name>
<dbReference type="AlphaFoldDB" id="A0A7Z2NYG1"/>
<keyword evidence="2" id="KW-1185">Reference proteome</keyword>
<evidence type="ECO:0000313" key="1">
    <source>
        <dbReference type="EMBL" id="QHL92077.1"/>
    </source>
</evidence>
<proteinExistence type="predicted"/>
<geneLocation type="plasmid" evidence="2">
    <name>pc33</name>
</geneLocation>